<protein>
    <submittedName>
        <fullName evidence="3">Transposase</fullName>
    </submittedName>
</protein>
<reference evidence="3" key="2">
    <citation type="submission" date="2019-09" db="UniProtKB">
        <authorList>
            <consortium name="WormBaseParasite"/>
        </authorList>
    </citation>
    <scope>IDENTIFICATION</scope>
</reference>
<dbReference type="EMBL" id="UZAH01029780">
    <property type="protein sequence ID" value="VDP07843.1"/>
    <property type="molecule type" value="Genomic_DNA"/>
</dbReference>
<dbReference type="Proteomes" id="UP000050761">
    <property type="component" value="Unassembled WGS sequence"/>
</dbReference>
<name>A0A183G5W7_HELPZ</name>
<organism evidence="2 3">
    <name type="scientific">Heligmosomoides polygyrus</name>
    <name type="common">Parasitic roundworm</name>
    <dbReference type="NCBI Taxonomy" id="6339"/>
    <lineage>
        <taxon>Eukaryota</taxon>
        <taxon>Metazoa</taxon>
        <taxon>Ecdysozoa</taxon>
        <taxon>Nematoda</taxon>
        <taxon>Chromadorea</taxon>
        <taxon>Rhabditida</taxon>
        <taxon>Rhabditina</taxon>
        <taxon>Rhabditomorpha</taxon>
        <taxon>Strongyloidea</taxon>
        <taxon>Heligmosomidae</taxon>
        <taxon>Heligmosomoides</taxon>
    </lineage>
</organism>
<reference evidence="1 2" key="1">
    <citation type="submission" date="2018-11" db="EMBL/GenBank/DDBJ databases">
        <authorList>
            <consortium name="Pathogen Informatics"/>
        </authorList>
    </citation>
    <scope>NUCLEOTIDE SEQUENCE [LARGE SCALE GENOMIC DNA]</scope>
</reference>
<accession>A0A3P8EGB4</accession>
<evidence type="ECO:0000313" key="2">
    <source>
        <dbReference type="Proteomes" id="UP000050761"/>
    </source>
</evidence>
<evidence type="ECO:0000313" key="3">
    <source>
        <dbReference type="WBParaSite" id="HPBE_0001706201-mRNA-1"/>
    </source>
</evidence>
<dbReference type="AlphaFoldDB" id="A0A183G5W7"/>
<sequence length="110" mass="12188">METTMNASVHVNRTVRRRQGNASAVVDSLILLNEADGVGVTNRVRSSREISGRFFAHCGAWLEYDELGGQLNLMSPIDTGLSCDGSAYVDVIRGCSMRTRRHRIRHVTPN</sequence>
<keyword evidence="2" id="KW-1185">Reference proteome</keyword>
<gene>
    <name evidence="1" type="ORF">HPBE_LOCUS17061</name>
</gene>
<evidence type="ECO:0000313" key="1">
    <source>
        <dbReference type="EMBL" id="VDP07843.1"/>
    </source>
</evidence>
<proteinExistence type="predicted"/>
<accession>A0A183G5W7</accession>
<dbReference type="WBParaSite" id="HPBE_0001706201-mRNA-1">
    <property type="protein sequence ID" value="HPBE_0001706201-mRNA-1"/>
    <property type="gene ID" value="HPBE_0001706201"/>
</dbReference>